<gene>
    <name evidence="5" type="ORF">TSPI_05092</name>
</gene>
<evidence type="ECO:0000313" key="6">
    <source>
        <dbReference type="Proteomes" id="UP001558632"/>
    </source>
</evidence>
<dbReference type="InterPro" id="IPR009003">
    <property type="entry name" value="Peptidase_S1_PA"/>
</dbReference>
<dbReference type="InterPro" id="IPR051487">
    <property type="entry name" value="Ser/Thr_Proteases_Immune/Dev"/>
</dbReference>
<dbReference type="PANTHER" id="PTHR24256">
    <property type="entry name" value="TRYPTASE-RELATED"/>
    <property type="match status" value="1"/>
</dbReference>
<dbReference type="PROSITE" id="PS50240">
    <property type="entry name" value="TRYPSIN_DOM"/>
    <property type="match status" value="1"/>
</dbReference>
<evidence type="ECO:0000313" key="5">
    <source>
        <dbReference type="EMBL" id="KAL1244285.1"/>
    </source>
</evidence>
<keyword evidence="3" id="KW-0732">Signal</keyword>
<keyword evidence="6" id="KW-1185">Reference proteome</keyword>
<feature type="domain" description="Peptidase S1" evidence="4">
    <location>
        <begin position="40"/>
        <end position="288"/>
    </location>
</feature>
<proteinExistence type="inferred from homology"/>
<feature type="signal peptide" evidence="3">
    <location>
        <begin position="1"/>
        <end position="21"/>
    </location>
</feature>
<dbReference type="Pfam" id="PF00089">
    <property type="entry name" value="Trypsin"/>
    <property type="match status" value="1"/>
</dbReference>
<accession>A0ABR3KVP4</accession>
<dbReference type="SMART" id="SM00020">
    <property type="entry name" value="Tryp_SPc"/>
    <property type="match status" value="1"/>
</dbReference>
<feature type="chain" id="PRO_5045359454" evidence="3">
    <location>
        <begin position="22"/>
        <end position="306"/>
    </location>
</feature>
<evidence type="ECO:0000256" key="2">
    <source>
        <dbReference type="ARBA" id="ARBA00024195"/>
    </source>
</evidence>
<evidence type="ECO:0000259" key="4">
    <source>
        <dbReference type="PROSITE" id="PS50240"/>
    </source>
</evidence>
<name>A0ABR3KVP4_TRISP</name>
<dbReference type="Gene3D" id="2.40.10.10">
    <property type="entry name" value="Trypsin-like serine proteases"/>
    <property type="match status" value="2"/>
</dbReference>
<comment type="caution">
    <text evidence="5">The sequence shown here is derived from an EMBL/GenBank/DDBJ whole genome shotgun (WGS) entry which is preliminary data.</text>
</comment>
<dbReference type="InterPro" id="IPR001254">
    <property type="entry name" value="Trypsin_dom"/>
</dbReference>
<evidence type="ECO:0000256" key="1">
    <source>
        <dbReference type="ARBA" id="ARBA00023157"/>
    </source>
</evidence>
<dbReference type="EMBL" id="JBEUSY010000136">
    <property type="protein sequence ID" value="KAL1244285.1"/>
    <property type="molecule type" value="Genomic_DNA"/>
</dbReference>
<dbReference type="SUPFAM" id="SSF50494">
    <property type="entry name" value="Trypsin-like serine proteases"/>
    <property type="match status" value="1"/>
</dbReference>
<comment type="similarity">
    <text evidence="2">Belongs to the peptidase S1 family. CLIP subfamily.</text>
</comment>
<dbReference type="InterPro" id="IPR043504">
    <property type="entry name" value="Peptidase_S1_PA_chymotrypsin"/>
</dbReference>
<keyword evidence="1" id="KW-1015">Disulfide bond</keyword>
<organism evidence="5 6">
    <name type="scientific">Trichinella spiralis</name>
    <name type="common">Trichina worm</name>
    <dbReference type="NCBI Taxonomy" id="6334"/>
    <lineage>
        <taxon>Eukaryota</taxon>
        <taxon>Metazoa</taxon>
        <taxon>Ecdysozoa</taxon>
        <taxon>Nematoda</taxon>
        <taxon>Enoplea</taxon>
        <taxon>Dorylaimia</taxon>
        <taxon>Trichinellida</taxon>
        <taxon>Trichinellidae</taxon>
        <taxon>Trichinella</taxon>
    </lineage>
</organism>
<sequence length="306" mass="35154">MNRLINFLLIGLLNFNANVESEIECGLSLHENVSPVKRWMLNSTISLPKFNPWNVLISGKDKTCGGVLVQIYPNTKCSEIVLTSSQCFIDKEGHRINHADYKVYLGGHSFNENKKTTTISVGIKQITVMEFDKQTMQNDLAMLILETTVPFDYNIRGICLPHYTFDIKHADWISLTGWKTHTSRKNYGLRSSGILQNIPIITLSEEECEEIIPIFHKNYHTCGIHSTKYFYKHRTAVDIGSPLLFQASSRRFVYGLYSGRHFSNNKTEDVLLFHKIGNSVLWLIRSYTPDIKYSEISIIDPMMYET</sequence>
<evidence type="ECO:0000256" key="3">
    <source>
        <dbReference type="SAM" id="SignalP"/>
    </source>
</evidence>
<protein>
    <submittedName>
        <fullName evidence="5">Granzyme</fullName>
    </submittedName>
</protein>
<reference evidence="5 6" key="1">
    <citation type="submission" date="2024-07" db="EMBL/GenBank/DDBJ databases">
        <title>Enhanced genomic and transcriptomic resources for Trichinella pseudospiralis and T. spiralis underpin the discovery of pronounced molecular differences between stages and species.</title>
        <authorList>
            <person name="Pasi K.K."/>
            <person name="La Rosa G."/>
            <person name="Gomez-Morales M.A."/>
            <person name="Tosini F."/>
            <person name="Sumanam S."/>
            <person name="Young N.D."/>
            <person name="Chang B.C."/>
            <person name="Robin G.B."/>
        </authorList>
    </citation>
    <scope>NUCLEOTIDE SEQUENCE [LARGE SCALE GENOMIC DNA]</scope>
    <source>
        <strain evidence="5">ISS534</strain>
    </source>
</reference>
<dbReference type="Proteomes" id="UP001558632">
    <property type="component" value="Unassembled WGS sequence"/>
</dbReference>